<evidence type="ECO:0000313" key="2">
    <source>
        <dbReference type="Proteomes" id="UP000184327"/>
    </source>
</evidence>
<name>A0A1M4ZFV6_9BURK</name>
<dbReference type="Proteomes" id="UP000184327">
    <property type="component" value="Unassembled WGS sequence"/>
</dbReference>
<dbReference type="STRING" id="1122156.SAMN02745117_01449"/>
<reference evidence="1 2" key="1">
    <citation type="submission" date="2016-11" db="EMBL/GenBank/DDBJ databases">
        <authorList>
            <person name="Jaros S."/>
            <person name="Januszkiewicz K."/>
            <person name="Wedrychowicz H."/>
        </authorList>
    </citation>
    <scope>NUCLEOTIDE SEQUENCE [LARGE SCALE GENOMIC DNA]</scope>
    <source>
        <strain evidence="1 2">DSM 16112</strain>
    </source>
</reference>
<gene>
    <name evidence="1" type="ORF">SAMN02745117_01449</name>
</gene>
<dbReference type="EMBL" id="FQUZ01000014">
    <property type="protein sequence ID" value="SHF16929.1"/>
    <property type="molecule type" value="Genomic_DNA"/>
</dbReference>
<proteinExistence type="predicted"/>
<dbReference type="AlphaFoldDB" id="A0A1M4ZFV6"/>
<keyword evidence="2" id="KW-1185">Reference proteome</keyword>
<protein>
    <submittedName>
        <fullName evidence="1">Uncharacterized protein</fullName>
    </submittedName>
</protein>
<evidence type="ECO:0000313" key="1">
    <source>
        <dbReference type="EMBL" id="SHF16929.1"/>
    </source>
</evidence>
<organism evidence="1 2">
    <name type="scientific">Lampropedia hyalina DSM 16112</name>
    <dbReference type="NCBI Taxonomy" id="1122156"/>
    <lineage>
        <taxon>Bacteria</taxon>
        <taxon>Pseudomonadati</taxon>
        <taxon>Pseudomonadota</taxon>
        <taxon>Betaproteobacteria</taxon>
        <taxon>Burkholderiales</taxon>
        <taxon>Comamonadaceae</taxon>
        <taxon>Lampropedia</taxon>
    </lineage>
</organism>
<accession>A0A1M4ZFV6</accession>
<sequence length="215" mass="23415">MATGPCGWHGRYSCPIPRTCAADADAGVAAVNLAVGGPKNGRPRSSSVLVAEPDRSVEVCVGLQVQHETDRSLWALDGGHGSAPLGLMRRGQAWLLSSGKSRWVVWLALGKAINRGHCMVDSVARFCPFRYAVFAGHREDVSRRPYAARRVIRLVGFAGDRGVFVCNPILQYPCIFGLLPYSLHAGVADLRHIEMVHRALQDACRGHAVHRADWL</sequence>